<dbReference type="InterPro" id="IPR036928">
    <property type="entry name" value="AS_sf"/>
</dbReference>
<proteinExistence type="predicted"/>
<evidence type="ECO:0000256" key="1">
    <source>
        <dbReference type="SAM" id="Phobius"/>
    </source>
</evidence>
<protein>
    <submittedName>
        <fullName evidence="3">Outer envelope protein 64</fullName>
    </submittedName>
</protein>
<keyword evidence="3" id="KW-0946">Virion</keyword>
<dbReference type="Gene3D" id="3.90.1300.10">
    <property type="entry name" value="Amidase signature (AS) domain"/>
    <property type="match status" value="1"/>
</dbReference>
<reference evidence="4" key="1">
    <citation type="submission" date="2013-01" db="EMBL/GenBank/DDBJ databases">
        <title>Draft Genome Sequence of a Mulberry Tree, Morus notabilis C.K. Schneid.</title>
        <authorList>
            <person name="He N."/>
            <person name="Zhao S."/>
        </authorList>
    </citation>
    <scope>NUCLEOTIDE SEQUENCE</scope>
</reference>
<feature type="transmembrane region" description="Helical" evidence="1">
    <location>
        <begin position="16"/>
        <end position="33"/>
    </location>
</feature>
<dbReference type="PANTHER" id="PTHR46310:SF4">
    <property type="entry name" value="OUTER ENVELOPE PROTEIN 64, MITOCHONDRIAL"/>
    <property type="match status" value="1"/>
</dbReference>
<dbReference type="eggNOG" id="KOG1211">
    <property type="taxonomic scope" value="Eukaryota"/>
</dbReference>
<dbReference type="EMBL" id="KE344232">
    <property type="protein sequence ID" value="EXB55286.1"/>
    <property type="molecule type" value="Genomic_DNA"/>
</dbReference>
<gene>
    <name evidence="3" type="ORF">L484_017196</name>
</gene>
<keyword evidence="3" id="KW-0261">Viral envelope protein</keyword>
<evidence type="ECO:0000259" key="2">
    <source>
        <dbReference type="Pfam" id="PF01425"/>
    </source>
</evidence>
<dbReference type="SUPFAM" id="SSF75304">
    <property type="entry name" value="Amidase signature (AS) enzymes"/>
    <property type="match status" value="1"/>
</dbReference>
<name>W9R3H6_9ROSA</name>
<keyword evidence="1" id="KW-0472">Membrane</keyword>
<evidence type="ECO:0000313" key="3">
    <source>
        <dbReference type="EMBL" id="EXB55286.1"/>
    </source>
</evidence>
<organism evidence="3 4">
    <name type="scientific">Morus notabilis</name>
    <dbReference type="NCBI Taxonomy" id="981085"/>
    <lineage>
        <taxon>Eukaryota</taxon>
        <taxon>Viridiplantae</taxon>
        <taxon>Streptophyta</taxon>
        <taxon>Embryophyta</taxon>
        <taxon>Tracheophyta</taxon>
        <taxon>Spermatophyta</taxon>
        <taxon>Magnoliopsida</taxon>
        <taxon>eudicotyledons</taxon>
        <taxon>Gunneridae</taxon>
        <taxon>Pentapetalae</taxon>
        <taxon>rosids</taxon>
        <taxon>fabids</taxon>
        <taxon>Rosales</taxon>
        <taxon>Moraceae</taxon>
        <taxon>Moreae</taxon>
        <taxon>Morus</taxon>
    </lineage>
</organism>
<dbReference type="InterPro" id="IPR023631">
    <property type="entry name" value="Amidase_dom"/>
</dbReference>
<dbReference type="AlphaFoldDB" id="W9R3H6"/>
<accession>W9R3H6</accession>
<dbReference type="Proteomes" id="UP000030645">
    <property type="component" value="Unassembled WGS sequence"/>
</dbReference>
<keyword evidence="1" id="KW-1133">Transmembrane helix</keyword>
<feature type="domain" description="Amidase" evidence="2">
    <location>
        <begin position="73"/>
        <end position="238"/>
    </location>
</feature>
<keyword evidence="1" id="KW-0812">Transmembrane</keyword>
<evidence type="ECO:0000313" key="4">
    <source>
        <dbReference type="Proteomes" id="UP000030645"/>
    </source>
</evidence>
<sequence>MWKSIQVAKANVTSHPRAWIAVGIGVTGIVVLAETRRRRRRRNAEPVKKEDFGAFVERFEILPFPQPPPPAARLSLAGLTFAVSDAFEVREYLTGFGNRDWKRTHEPAEKTALVVTALLKKGAKCVGRTVMDELAFGITGENVHYGTPINPQIPSCIPGGSSSGSAVAVAAGLVDFALGTDTTGCVRIPASFCGVIGFRPSHGAVSTIGVLPNSQSLDAVGFFAHDPSVLHRVGHVLLQLNSVEPKRTRRIIFADDLFQISKLPTQRTVHILSKVIEGLSGYQAPKHMNFGKYIGSNVPSLKEFRDTSTNLQKGTFSLKALSSAMLLLQRKGVLKGLLKPFQRVWSDKDEITLLKGLNEYIAKIDAQLSNKWLSDKLRRLKQKYELRGRTTIRRAKRKNHNLTMRHDWKIFKLSKKFGAAAMTATMTKT</sequence>
<dbReference type="STRING" id="981085.W9R3H6"/>
<keyword evidence="4" id="KW-1185">Reference proteome</keyword>
<dbReference type="Pfam" id="PF01425">
    <property type="entry name" value="Amidase"/>
    <property type="match status" value="1"/>
</dbReference>
<dbReference type="PANTHER" id="PTHR46310">
    <property type="entry name" value="AMIDASE 1"/>
    <property type="match status" value="1"/>
</dbReference>